<dbReference type="RefSeq" id="WP_096444179.1">
    <property type="nucleotide sequence ID" value="NZ_NWTN01000011.1"/>
</dbReference>
<dbReference type="Proteomes" id="UP000238163">
    <property type="component" value="Unassembled WGS sequence"/>
</dbReference>
<keyword evidence="1" id="KW-1133">Transmembrane helix</keyword>
<sequence>MSTSTELPSNANILEPILHFIILIGPLLYYLVQTVDADLDVRIWRIQTLSIERHVEQWKTQGNGDLSTLSTQVLCLETDLSADICGPNNDGMNTNPFGGHWIVARNRDHPTWFDITATVPNYDVSFQKTVKPQP</sequence>
<evidence type="ECO:0000256" key="1">
    <source>
        <dbReference type="SAM" id="Phobius"/>
    </source>
</evidence>
<protein>
    <recommendedName>
        <fullName evidence="4">DUF2509 family protein</fullName>
    </recommendedName>
</protein>
<feature type="transmembrane region" description="Helical" evidence="1">
    <location>
        <begin position="13"/>
        <end position="32"/>
    </location>
</feature>
<comment type="caution">
    <text evidence="2">The sequence shown here is derived from an EMBL/GenBank/DDBJ whole genome shotgun (WGS) entry which is preliminary data.</text>
</comment>
<evidence type="ECO:0000313" key="3">
    <source>
        <dbReference type="Proteomes" id="UP000238163"/>
    </source>
</evidence>
<name>A0ABX5DA18_9VIBR</name>
<reference evidence="2 3" key="1">
    <citation type="submission" date="2018-03" db="EMBL/GenBank/DDBJ databases">
        <title>Genetic Diversity and Phenotypic Plasticity of AHL Mediated Quorum Sensing in Environmental Strains of Vibrio mediterranei.</title>
        <authorList>
            <person name="Lantoine F."/>
            <person name="Vouve F."/>
        </authorList>
    </citation>
    <scope>NUCLEOTIDE SEQUENCE [LARGE SCALE GENOMIC DNA]</scope>
    <source>
        <strain evidence="2 3">17LN0615E</strain>
    </source>
</reference>
<keyword evidence="1" id="KW-0472">Membrane</keyword>
<proteinExistence type="predicted"/>
<dbReference type="EMBL" id="NWTN01000011">
    <property type="protein sequence ID" value="PRQ66523.1"/>
    <property type="molecule type" value="Genomic_DNA"/>
</dbReference>
<organism evidence="2 3">
    <name type="scientific">Vibrio mediterranei</name>
    <dbReference type="NCBI Taxonomy" id="689"/>
    <lineage>
        <taxon>Bacteria</taxon>
        <taxon>Pseudomonadati</taxon>
        <taxon>Pseudomonadota</taxon>
        <taxon>Gammaproteobacteria</taxon>
        <taxon>Vibrionales</taxon>
        <taxon>Vibrionaceae</taxon>
        <taxon>Vibrio</taxon>
    </lineage>
</organism>
<evidence type="ECO:0008006" key="4">
    <source>
        <dbReference type="Google" id="ProtNLM"/>
    </source>
</evidence>
<gene>
    <name evidence="2" type="ORF">COR51_16450</name>
</gene>
<accession>A0ABX5DA18</accession>
<evidence type="ECO:0000313" key="2">
    <source>
        <dbReference type="EMBL" id="PRQ66523.1"/>
    </source>
</evidence>
<keyword evidence="3" id="KW-1185">Reference proteome</keyword>
<keyword evidence="1" id="KW-0812">Transmembrane</keyword>